<feature type="compositionally biased region" description="Basic and acidic residues" evidence="1">
    <location>
        <begin position="217"/>
        <end position="226"/>
    </location>
</feature>
<dbReference type="VEuPathDB" id="CryptoDB:Vbra_12605"/>
<keyword evidence="3" id="KW-1185">Reference proteome</keyword>
<accession>A0A0G4EQ57</accession>
<sequence>MGGSSDPSTAPIQACDSGAALQIPLSFECTASVTKDGTANTSETSLFGLPIERGWPRDNQTPEETAAVMAQRVASHYLRWLAEGPTIYWPVPISQPSKWTPLYTLRFFSVLEEPPAPPPLTAFGPRTSLVLPFPFISSIPPLRLLTLGAPSLTHGQRSSEVAMPILGGMMGGRLVYREGGGVGSVTNGRMVFGCGFVESRWFRRRESAGQIAIEDGDDKRAEDQKGGDGGGGLIPMPIPADGEPTPPEEEETPQRRRALASQKGMEVGSFELETRLEGYQSPLVKLGGGIGVDWLKAIYERTQLPLHQRMLRKFHRYVHDTLPVNFVARLKGPPPFDLY</sequence>
<name>A0A0G4EQ57_VITBC</name>
<gene>
    <name evidence="2" type="ORF">Vbra_12605</name>
</gene>
<dbReference type="AlphaFoldDB" id="A0A0G4EQ57"/>
<organism evidence="2 3">
    <name type="scientific">Vitrella brassicaformis (strain CCMP3155)</name>
    <dbReference type="NCBI Taxonomy" id="1169540"/>
    <lineage>
        <taxon>Eukaryota</taxon>
        <taxon>Sar</taxon>
        <taxon>Alveolata</taxon>
        <taxon>Colpodellida</taxon>
        <taxon>Vitrellaceae</taxon>
        <taxon>Vitrella</taxon>
    </lineage>
</organism>
<evidence type="ECO:0000313" key="3">
    <source>
        <dbReference type="Proteomes" id="UP000041254"/>
    </source>
</evidence>
<dbReference type="InParanoid" id="A0A0G4EQ57"/>
<protein>
    <submittedName>
        <fullName evidence="2">Uncharacterized protein</fullName>
    </submittedName>
</protein>
<reference evidence="2 3" key="1">
    <citation type="submission" date="2014-11" db="EMBL/GenBank/DDBJ databases">
        <authorList>
            <person name="Zhu J."/>
            <person name="Qi W."/>
            <person name="Song R."/>
        </authorList>
    </citation>
    <scope>NUCLEOTIDE SEQUENCE [LARGE SCALE GENOMIC DNA]</scope>
</reference>
<evidence type="ECO:0000313" key="2">
    <source>
        <dbReference type="EMBL" id="CEL99537.1"/>
    </source>
</evidence>
<dbReference type="Proteomes" id="UP000041254">
    <property type="component" value="Unassembled WGS sequence"/>
</dbReference>
<proteinExistence type="predicted"/>
<dbReference type="EMBL" id="CDMY01000283">
    <property type="protein sequence ID" value="CEL99537.1"/>
    <property type="molecule type" value="Genomic_DNA"/>
</dbReference>
<evidence type="ECO:0000256" key="1">
    <source>
        <dbReference type="SAM" id="MobiDB-lite"/>
    </source>
</evidence>
<feature type="region of interest" description="Disordered" evidence="1">
    <location>
        <begin position="212"/>
        <end position="264"/>
    </location>
</feature>